<evidence type="ECO:0000313" key="2">
    <source>
        <dbReference type="Proteomes" id="UP000546244"/>
    </source>
</evidence>
<dbReference type="Proteomes" id="UP000546244">
    <property type="component" value="Unassembled WGS sequence"/>
</dbReference>
<dbReference type="AlphaFoldDB" id="A0A7X1A4Y4"/>
<organism evidence="1 2">
    <name type="scientific">Listeria booriae</name>
    <dbReference type="NCBI Taxonomy" id="1552123"/>
    <lineage>
        <taxon>Bacteria</taxon>
        <taxon>Bacillati</taxon>
        <taxon>Bacillota</taxon>
        <taxon>Bacilli</taxon>
        <taxon>Bacillales</taxon>
        <taxon>Listeriaceae</taxon>
        <taxon>Listeria</taxon>
    </lineage>
</organism>
<reference evidence="1 2" key="1">
    <citation type="submission" date="2020-03" db="EMBL/GenBank/DDBJ databases">
        <title>Soil Listeria distribution.</title>
        <authorList>
            <person name="Liao J."/>
            <person name="Wiedmann M."/>
        </authorList>
    </citation>
    <scope>NUCLEOTIDE SEQUENCE [LARGE SCALE GENOMIC DNA]</scope>
    <source>
        <strain evidence="1 2">FSL L7-1850</strain>
    </source>
</reference>
<protein>
    <recommendedName>
        <fullName evidence="3">DUF4034 domain-containing protein</fullName>
    </recommendedName>
</protein>
<name>A0A7X1A4Y4_9LIST</name>
<dbReference type="EMBL" id="JAARMV010000001">
    <property type="protein sequence ID" value="MBC2371354.1"/>
    <property type="molecule type" value="Genomic_DNA"/>
</dbReference>
<sequence>MRFFKKILGRINYNNAKSLYGTVEDWEASSPSELKKYKENIAQAVEAKHITPGMLGRFLVVTGDAEEGERVLNNAVQDGVENAEKDYSETLSYYYVSKGKYNTALKHDKWFEKWIDASEKCVEQGQNLAETRLADIYSACYGINDPEFENKLGRIVELFEIAAAKHQSMAALNYGRFIENTLSSEEYKQKNGINYRPFDDAKSYFLQAIKDEKGTQFEASANEAIMWHYVECMKRILYSSLDVYFEKNDLTGMYSKINTYYQEAQKYLKNGGVMKESIEESLNDYRTYFELVLLADELRLIPSFSEITDNFVWQIIKKHYPDAPVTIPKEECLMRMATYFVEHKKELTRNRNYSQAFYDFIEKRLTKI</sequence>
<evidence type="ECO:0008006" key="3">
    <source>
        <dbReference type="Google" id="ProtNLM"/>
    </source>
</evidence>
<gene>
    <name evidence="1" type="ORF">HBP98_04955</name>
</gene>
<dbReference type="RefSeq" id="WP_185618187.1">
    <property type="nucleotide sequence ID" value="NZ_JAARMV010000001.1"/>
</dbReference>
<evidence type="ECO:0000313" key="1">
    <source>
        <dbReference type="EMBL" id="MBC2371354.1"/>
    </source>
</evidence>
<comment type="caution">
    <text evidence="1">The sequence shown here is derived from an EMBL/GenBank/DDBJ whole genome shotgun (WGS) entry which is preliminary data.</text>
</comment>
<proteinExistence type="predicted"/>
<accession>A0A7X1A4Y4</accession>